<sequence>MDGKYIDFKRYALRFEIKMLPRTLYSASDLADAIQLVVAMTHTIASPDKTYSIPPQTLRYHMAKSKQLRIFFMTLGPNPSLPVQHENDLITSSSHVTIVACVGANGSKIPFILPGDRVSTDVCDSLLIPLIRSNSTHLFQPLDVTVYRPFKQAVQAEFAWFQESTSAHDTRITKLAYHWHGPYRIHSRQGKNTYRIYLPSHPDRVVPINVERLKRFRGYWSRPYDDEIPLRLLHNSPDGEWAPEHDAGNADDELLSQELLPASSFVDRVLFPDDDLAYTNVESAVSKILDKRKRTDGEPEYLVLHADGNEYSTPRSRLVENTSFITQYENSERVNKGLPPLRRSPRLAELDTEPTEVFEF</sequence>
<proteinExistence type="predicted"/>
<organism evidence="2 3">
    <name type="scientific">Aphanomyces astaci</name>
    <name type="common">Crayfish plague agent</name>
    <dbReference type="NCBI Taxonomy" id="112090"/>
    <lineage>
        <taxon>Eukaryota</taxon>
        <taxon>Sar</taxon>
        <taxon>Stramenopiles</taxon>
        <taxon>Oomycota</taxon>
        <taxon>Saprolegniomycetes</taxon>
        <taxon>Saprolegniales</taxon>
        <taxon>Verrucalvaceae</taxon>
        <taxon>Aphanomyces</taxon>
    </lineage>
</organism>
<feature type="compositionally biased region" description="Acidic residues" evidence="1">
    <location>
        <begin position="350"/>
        <end position="360"/>
    </location>
</feature>
<gene>
    <name evidence="2" type="ORF">DYB28_000651</name>
</gene>
<dbReference type="AlphaFoldDB" id="A0A9X8E016"/>
<dbReference type="EMBL" id="QUTI01024104">
    <property type="protein sequence ID" value="RLO07019.1"/>
    <property type="molecule type" value="Genomic_DNA"/>
</dbReference>
<accession>A0A9X8E016</accession>
<evidence type="ECO:0000313" key="3">
    <source>
        <dbReference type="Proteomes" id="UP000275652"/>
    </source>
</evidence>
<protein>
    <submittedName>
        <fullName evidence="2">Uncharacterized protein</fullName>
    </submittedName>
</protein>
<dbReference type="Proteomes" id="UP000275652">
    <property type="component" value="Unassembled WGS sequence"/>
</dbReference>
<comment type="caution">
    <text evidence="2">The sequence shown here is derived from an EMBL/GenBank/DDBJ whole genome shotgun (WGS) entry which is preliminary data.</text>
</comment>
<feature type="region of interest" description="Disordered" evidence="1">
    <location>
        <begin position="336"/>
        <end position="360"/>
    </location>
</feature>
<evidence type="ECO:0000256" key="1">
    <source>
        <dbReference type="SAM" id="MobiDB-lite"/>
    </source>
</evidence>
<name>A0A9X8E016_APHAT</name>
<reference evidence="2 3" key="1">
    <citation type="journal article" date="2018" name="J. Invertebr. Pathol.">
        <title>New genotyping method for the causative agent of crayfish plague (Aphanomyces astaci) based on whole genome data.</title>
        <authorList>
            <person name="Minardi D."/>
            <person name="Studholme D.J."/>
            <person name="van der Giezen M."/>
            <person name="Pretto T."/>
            <person name="Oidtmann B."/>
        </authorList>
    </citation>
    <scope>NUCLEOTIDE SEQUENCE [LARGE SCALE GENOMIC DNA]</scope>
    <source>
        <strain evidence="2 3">KB13</strain>
    </source>
</reference>
<evidence type="ECO:0000313" key="2">
    <source>
        <dbReference type="EMBL" id="RLO07019.1"/>
    </source>
</evidence>